<evidence type="ECO:0000259" key="1">
    <source>
        <dbReference type="SMART" id="SM00233"/>
    </source>
</evidence>
<dbReference type="AlphaFoldDB" id="A0A8S1R1D2"/>
<evidence type="ECO:0000313" key="2">
    <source>
        <dbReference type="EMBL" id="CAD8121449.1"/>
    </source>
</evidence>
<proteinExistence type="predicted"/>
<dbReference type="SMART" id="SM00233">
    <property type="entry name" value="PH"/>
    <property type="match status" value="1"/>
</dbReference>
<sequence length="427" mass="50094">MNQIQSVISYQNDSNTNMAAFRPASSIEIGDIKSKDQNLLRKSLMASVNIRQMQMQQIHPLNTKTNEIIEEVQVEFEGIQNIDYRLPELAISRDLEIETLEAEINQQSKILQSGLFQYQTTNYFTGWLQKKSKSLLKSYKNKYCVFHDGILCIYDNEQKNRAKIVLNFHLFNFKYFSKQENNITIEFGLKCEDNDVVFQFKGDKCHDWFKIIKKCIDDYRQTPKYQYYIRPFEEYYKKRLIHNQQFLDMAQTGDILLFQGKHISCKAQRLVTRSQYDHVAMILKYTNGSIYVLEATGTFGVGIFEWKHMIGKQWYELYNKVVYRQLDIKRTTDFLVKMESFTKENLGKAYSLTVRKLITDKSVMVPSTDKNTYFCSQLVAQAYKKAGILQTELSATQFWPGSFSNEKQDLELTGAKLSDEYLIGFNM</sequence>
<reference evidence="2" key="1">
    <citation type="submission" date="2021-01" db="EMBL/GenBank/DDBJ databases">
        <authorList>
            <consortium name="Genoscope - CEA"/>
            <person name="William W."/>
        </authorList>
    </citation>
    <scope>NUCLEOTIDE SEQUENCE</scope>
</reference>
<dbReference type="OrthoDB" id="289113at2759"/>
<dbReference type="PANTHER" id="PTHR47112:SF1">
    <property type="entry name" value="PX DOMAIN-CONTAINING PROTEIN"/>
    <property type="match status" value="1"/>
</dbReference>
<organism evidence="2 3">
    <name type="scientific">Paramecium sonneborni</name>
    <dbReference type="NCBI Taxonomy" id="65129"/>
    <lineage>
        <taxon>Eukaryota</taxon>
        <taxon>Sar</taxon>
        <taxon>Alveolata</taxon>
        <taxon>Ciliophora</taxon>
        <taxon>Intramacronucleata</taxon>
        <taxon>Oligohymenophorea</taxon>
        <taxon>Peniculida</taxon>
        <taxon>Parameciidae</taxon>
        <taxon>Paramecium</taxon>
    </lineage>
</organism>
<name>A0A8S1R1D2_9CILI</name>
<keyword evidence="3" id="KW-1185">Reference proteome</keyword>
<dbReference type="Pfam" id="PF05708">
    <property type="entry name" value="Peptidase_C92"/>
    <property type="match status" value="1"/>
</dbReference>
<feature type="domain" description="PH" evidence="1">
    <location>
        <begin position="122"/>
        <end position="219"/>
    </location>
</feature>
<dbReference type="InterPro" id="IPR024453">
    <property type="entry name" value="Peptidase_C92"/>
</dbReference>
<dbReference type="PANTHER" id="PTHR47112">
    <property type="entry name" value="PX DOMAIN-CONTAINING PROTEIN"/>
    <property type="match status" value="1"/>
</dbReference>
<dbReference type="EMBL" id="CAJJDN010000132">
    <property type="protein sequence ID" value="CAD8121449.1"/>
    <property type="molecule type" value="Genomic_DNA"/>
</dbReference>
<accession>A0A8S1R1D2</accession>
<dbReference type="Proteomes" id="UP000692954">
    <property type="component" value="Unassembled WGS sequence"/>
</dbReference>
<evidence type="ECO:0000313" key="3">
    <source>
        <dbReference type="Proteomes" id="UP000692954"/>
    </source>
</evidence>
<protein>
    <recommendedName>
        <fullName evidence="1">PH domain-containing protein</fullName>
    </recommendedName>
</protein>
<dbReference type="InterPro" id="IPR001849">
    <property type="entry name" value="PH_domain"/>
</dbReference>
<gene>
    <name evidence="2" type="ORF">PSON_ATCC_30995.1.T1320100</name>
</gene>
<comment type="caution">
    <text evidence="2">The sequence shown here is derived from an EMBL/GenBank/DDBJ whole genome shotgun (WGS) entry which is preliminary data.</text>
</comment>